<dbReference type="EMBL" id="SODV01000001">
    <property type="protein sequence ID" value="TDX01534.1"/>
    <property type="molecule type" value="Genomic_DNA"/>
</dbReference>
<sequence length="132" mass="15376">METTHTKFPTPPWDMETAAKRLAFEEAAWNTHDPDQILEGYADVIEMRDGLDFINGKQALKQFLTRKFQTQLDYTVTLDLWGALKGRMAVRFEAEWHDAAGQRYRSYGVQVFQFNDQGLAERRFASQETRPI</sequence>
<evidence type="ECO:0008006" key="3">
    <source>
        <dbReference type="Google" id="ProtNLM"/>
    </source>
</evidence>
<keyword evidence="2" id="KW-1185">Reference proteome</keyword>
<name>A0A4R8DTC4_9BACT</name>
<dbReference type="InterPro" id="IPR032710">
    <property type="entry name" value="NTF2-like_dom_sf"/>
</dbReference>
<evidence type="ECO:0000313" key="1">
    <source>
        <dbReference type="EMBL" id="TDX01534.1"/>
    </source>
</evidence>
<organism evidence="1 2">
    <name type="scientific">Dinghuibacter silviterrae</name>
    <dbReference type="NCBI Taxonomy" id="1539049"/>
    <lineage>
        <taxon>Bacteria</taxon>
        <taxon>Pseudomonadati</taxon>
        <taxon>Bacteroidota</taxon>
        <taxon>Chitinophagia</taxon>
        <taxon>Chitinophagales</taxon>
        <taxon>Chitinophagaceae</taxon>
        <taxon>Dinghuibacter</taxon>
    </lineage>
</organism>
<dbReference type="Pfam" id="PF07080">
    <property type="entry name" value="DUF1348"/>
    <property type="match status" value="1"/>
</dbReference>
<accession>A0A4R8DTC4</accession>
<dbReference type="PANTHER" id="PTHR31757:SF0">
    <property type="entry name" value="SLL0781 PROTEIN"/>
    <property type="match status" value="1"/>
</dbReference>
<proteinExistence type="predicted"/>
<dbReference type="Proteomes" id="UP000294498">
    <property type="component" value="Unassembled WGS sequence"/>
</dbReference>
<dbReference type="Gene3D" id="3.10.450.50">
    <property type="match status" value="1"/>
</dbReference>
<dbReference type="RefSeq" id="WP_162852578.1">
    <property type="nucleotide sequence ID" value="NZ_SODV01000001.1"/>
</dbReference>
<protein>
    <recommendedName>
        <fullName evidence="3">SnoaL-like protein</fullName>
    </recommendedName>
</protein>
<dbReference type="PANTHER" id="PTHR31757">
    <property type="entry name" value="SLL0781 PROTEIN"/>
    <property type="match status" value="1"/>
</dbReference>
<dbReference type="SUPFAM" id="SSF54427">
    <property type="entry name" value="NTF2-like"/>
    <property type="match status" value="1"/>
</dbReference>
<comment type="caution">
    <text evidence="1">The sequence shown here is derived from an EMBL/GenBank/DDBJ whole genome shotgun (WGS) entry which is preliminary data.</text>
</comment>
<dbReference type="InterPro" id="IPR009783">
    <property type="entry name" value="DUF1348"/>
</dbReference>
<reference evidence="1 2" key="1">
    <citation type="submission" date="2019-03" db="EMBL/GenBank/DDBJ databases">
        <title>Genomic Encyclopedia of Type Strains, Phase IV (KMG-IV): sequencing the most valuable type-strain genomes for metagenomic binning, comparative biology and taxonomic classification.</title>
        <authorList>
            <person name="Goeker M."/>
        </authorList>
    </citation>
    <scope>NUCLEOTIDE SEQUENCE [LARGE SCALE GENOMIC DNA]</scope>
    <source>
        <strain evidence="1 2">DSM 100059</strain>
    </source>
</reference>
<evidence type="ECO:0000313" key="2">
    <source>
        <dbReference type="Proteomes" id="UP000294498"/>
    </source>
</evidence>
<dbReference type="AlphaFoldDB" id="A0A4R8DTC4"/>
<gene>
    <name evidence="1" type="ORF">EDB95_2574</name>
</gene>